<dbReference type="GO" id="GO:0015074">
    <property type="term" value="P:DNA integration"/>
    <property type="evidence" value="ECO:0007669"/>
    <property type="project" value="InterPro"/>
</dbReference>
<protein>
    <submittedName>
        <fullName evidence="3">Uncharacterized protein</fullName>
    </submittedName>
</protein>
<dbReference type="Proteomes" id="UP000314980">
    <property type="component" value="Unassembled WGS sequence"/>
</dbReference>
<feature type="domain" description="Tc1-like transposase DDE" evidence="2">
    <location>
        <begin position="162"/>
        <end position="203"/>
    </location>
</feature>
<sequence length="229" mass="26490">MAPHGEELSEQVCNQIVRLHKNGRLYKTISMQNTFALSPKMTLHTYHYLCNLALKNRWISASDLAQGLSVETGFSVTDHKVRRTLQEVKLYGRRPRRKPLLTKWHETAKLNFPKNTRRSLMNVGSTFFGQTKPTRICLDQMGASMFGMDLTRTTTVTLDFKEEKVKPMTWPRVSPDLNSIEHLWCILKQRVKQQKPSSKEQLKRINLGLVSSMLKRIKSVIKIKGRHTT</sequence>
<proteinExistence type="predicted"/>
<keyword evidence="4" id="KW-1185">Reference proteome</keyword>
<dbReference type="Pfam" id="PF01498">
    <property type="entry name" value="HTH_Tnp_Tc3_2"/>
    <property type="match status" value="1"/>
</dbReference>
<dbReference type="Ensembl" id="ENSLCAT00010005491.1">
    <property type="protein sequence ID" value="ENSLCAP00010005357.1"/>
    <property type="gene ID" value="ENSLCAG00010002690.1"/>
</dbReference>
<dbReference type="AlphaFoldDB" id="A0A4W6C3Z8"/>
<dbReference type="InterPro" id="IPR038717">
    <property type="entry name" value="Tc1-like_DDE_dom"/>
</dbReference>
<dbReference type="STRING" id="8187.ENSLCAP00010005357"/>
<evidence type="ECO:0000313" key="4">
    <source>
        <dbReference type="Proteomes" id="UP000314980"/>
    </source>
</evidence>
<reference evidence="4" key="1">
    <citation type="submission" date="2015-09" db="EMBL/GenBank/DDBJ databases">
        <authorList>
            <person name="Sai Rama Sridatta P."/>
        </authorList>
    </citation>
    <scope>NUCLEOTIDE SEQUENCE [LARGE SCALE GENOMIC DNA]</scope>
</reference>
<name>A0A4W6C3Z8_LATCA</name>
<dbReference type="GO" id="GO:0006313">
    <property type="term" value="P:DNA transposition"/>
    <property type="evidence" value="ECO:0007669"/>
    <property type="project" value="InterPro"/>
</dbReference>
<dbReference type="GO" id="GO:0003677">
    <property type="term" value="F:DNA binding"/>
    <property type="evidence" value="ECO:0007669"/>
    <property type="project" value="InterPro"/>
</dbReference>
<dbReference type="GeneTree" id="ENSGT01030000237627"/>
<dbReference type="InterPro" id="IPR002492">
    <property type="entry name" value="Transposase_Tc1-like"/>
</dbReference>
<evidence type="ECO:0000313" key="3">
    <source>
        <dbReference type="Ensembl" id="ENSLCAP00010005357.1"/>
    </source>
</evidence>
<dbReference type="Gene3D" id="3.30.420.10">
    <property type="entry name" value="Ribonuclease H-like superfamily/Ribonuclease H"/>
    <property type="match status" value="1"/>
</dbReference>
<accession>A0A4W6C3Z8</accession>
<evidence type="ECO:0000259" key="1">
    <source>
        <dbReference type="Pfam" id="PF01498"/>
    </source>
</evidence>
<evidence type="ECO:0000259" key="2">
    <source>
        <dbReference type="Pfam" id="PF13358"/>
    </source>
</evidence>
<feature type="domain" description="Transposase Tc1-like" evidence="1">
    <location>
        <begin position="48"/>
        <end position="113"/>
    </location>
</feature>
<reference evidence="3" key="2">
    <citation type="submission" date="2025-08" db="UniProtKB">
        <authorList>
            <consortium name="Ensembl"/>
        </authorList>
    </citation>
    <scope>IDENTIFICATION</scope>
</reference>
<reference evidence="3" key="3">
    <citation type="submission" date="2025-09" db="UniProtKB">
        <authorList>
            <consortium name="Ensembl"/>
        </authorList>
    </citation>
    <scope>IDENTIFICATION</scope>
</reference>
<dbReference type="InParanoid" id="A0A4W6C3Z8"/>
<dbReference type="InterPro" id="IPR036397">
    <property type="entry name" value="RNaseH_sf"/>
</dbReference>
<organism evidence="3 4">
    <name type="scientific">Lates calcarifer</name>
    <name type="common">Barramundi</name>
    <name type="synonym">Holocentrus calcarifer</name>
    <dbReference type="NCBI Taxonomy" id="8187"/>
    <lineage>
        <taxon>Eukaryota</taxon>
        <taxon>Metazoa</taxon>
        <taxon>Chordata</taxon>
        <taxon>Craniata</taxon>
        <taxon>Vertebrata</taxon>
        <taxon>Euteleostomi</taxon>
        <taxon>Actinopterygii</taxon>
        <taxon>Neopterygii</taxon>
        <taxon>Teleostei</taxon>
        <taxon>Neoteleostei</taxon>
        <taxon>Acanthomorphata</taxon>
        <taxon>Carangaria</taxon>
        <taxon>Carangaria incertae sedis</taxon>
        <taxon>Centropomidae</taxon>
        <taxon>Lates</taxon>
    </lineage>
</organism>
<dbReference type="Pfam" id="PF13358">
    <property type="entry name" value="DDE_3"/>
    <property type="match status" value="1"/>
</dbReference>